<comment type="cofactor">
    <cofactor evidence="10">
        <name>Zn(2+)</name>
        <dbReference type="ChEBI" id="CHEBI:29105"/>
    </cofactor>
    <text evidence="10">Binds 1 zinc ion per subunit.</text>
</comment>
<keyword evidence="10" id="KW-0963">Cytoplasm</keyword>
<evidence type="ECO:0000256" key="7">
    <source>
        <dbReference type="ARBA" id="ARBA00022840"/>
    </source>
</evidence>
<feature type="binding site" evidence="10">
    <location>
        <position position="252"/>
    </location>
    <ligand>
        <name>Zn(2+)</name>
        <dbReference type="ChEBI" id="CHEBI:29105"/>
    </ligand>
</feature>
<dbReference type="EC" id="6.1.1.16" evidence="10"/>
<dbReference type="SUPFAM" id="SSF47323">
    <property type="entry name" value="Anticodon-binding domain of a subclass of class I aminoacyl-tRNA synthetases"/>
    <property type="match status" value="1"/>
</dbReference>
<evidence type="ECO:0000256" key="9">
    <source>
        <dbReference type="ARBA" id="ARBA00023146"/>
    </source>
</evidence>
<dbReference type="PANTHER" id="PTHR10890">
    <property type="entry name" value="CYSTEINYL-TRNA SYNTHETASE"/>
    <property type="match status" value="1"/>
</dbReference>
<feature type="domain" description="tRNA synthetases class I catalytic" evidence="11">
    <location>
        <begin position="21"/>
        <end position="327"/>
    </location>
</feature>
<dbReference type="Gene3D" id="1.20.120.640">
    <property type="entry name" value="Anticodon-binding domain of a subclass of class I aminoacyl-tRNA synthetases"/>
    <property type="match status" value="1"/>
</dbReference>
<comment type="subunit">
    <text evidence="2 10">Monomer.</text>
</comment>
<keyword evidence="8 10" id="KW-0648">Protein biosynthesis</keyword>
<dbReference type="GO" id="GO:0006423">
    <property type="term" value="P:cysteinyl-tRNA aminoacylation"/>
    <property type="evidence" value="ECO:0007669"/>
    <property type="project" value="UniProtKB-UniRule"/>
</dbReference>
<dbReference type="SUPFAM" id="SSF52374">
    <property type="entry name" value="Nucleotidylyl transferase"/>
    <property type="match status" value="1"/>
</dbReference>
<dbReference type="CDD" id="cd00672">
    <property type="entry name" value="CysRS_core"/>
    <property type="match status" value="1"/>
</dbReference>
<keyword evidence="9 10" id="KW-0030">Aminoacyl-tRNA synthetase</keyword>
<dbReference type="Gene3D" id="3.40.50.620">
    <property type="entry name" value="HUPs"/>
    <property type="match status" value="1"/>
</dbReference>
<name>A0A3N2DDQ9_9GAMM</name>
<keyword evidence="3 10" id="KW-0436">Ligase</keyword>
<dbReference type="OrthoDB" id="9815130at2"/>
<evidence type="ECO:0000313" key="13">
    <source>
        <dbReference type="Proteomes" id="UP000275394"/>
    </source>
</evidence>
<keyword evidence="6 10" id="KW-0862">Zinc</keyword>
<comment type="caution">
    <text evidence="10">Lacks conserved residue(s) required for the propagation of feature annotation.</text>
</comment>
<feature type="binding site" evidence="10">
    <location>
        <position position="248"/>
    </location>
    <ligand>
        <name>Zn(2+)</name>
        <dbReference type="ChEBI" id="CHEBI:29105"/>
    </ligand>
</feature>
<feature type="binding site" evidence="10">
    <location>
        <position position="283"/>
    </location>
    <ligand>
        <name>ATP</name>
        <dbReference type="ChEBI" id="CHEBI:30616"/>
    </ligand>
</feature>
<evidence type="ECO:0000256" key="8">
    <source>
        <dbReference type="ARBA" id="ARBA00022917"/>
    </source>
</evidence>
<dbReference type="GO" id="GO:0005524">
    <property type="term" value="F:ATP binding"/>
    <property type="evidence" value="ECO:0007669"/>
    <property type="project" value="UniProtKB-UniRule"/>
</dbReference>
<evidence type="ECO:0000313" key="12">
    <source>
        <dbReference type="EMBL" id="ROR97919.1"/>
    </source>
</evidence>
<dbReference type="HAMAP" id="MF_00041">
    <property type="entry name" value="Cys_tRNA_synth"/>
    <property type="match status" value="1"/>
</dbReference>
<dbReference type="InterPro" id="IPR032678">
    <property type="entry name" value="tRNA-synt_1_cat_dom"/>
</dbReference>
<dbReference type="GO" id="GO:0008270">
    <property type="term" value="F:zinc ion binding"/>
    <property type="evidence" value="ECO:0007669"/>
    <property type="project" value="UniProtKB-UniRule"/>
</dbReference>
<organism evidence="12 13">
    <name type="scientific">Sinobacterium caligoides</name>
    <dbReference type="NCBI Taxonomy" id="933926"/>
    <lineage>
        <taxon>Bacteria</taxon>
        <taxon>Pseudomonadati</taxon>
        <taxon>Pseudomonadota</taxon>
        <taxon>Gammaproteobacteria</taxon>
        <taxon>Cellvibrionales</taxon>
        <taxon>Spongiibacteraceae</taxon>
        <taxon>Sinobacterium</taxon>
    </lineage>
</organism>
<evidence type="ECO:0000256" key="10">
    <source>
        <dbReference type="HAMAP-Rule" id="MF_00041"/>
    </source>
</evidence>
<dbReference type="PRINTS" id="PR00983">
    <property type="entry name" value="TRNASYNTHCYS"/>
</dbReference>
<comment type="subcellular location">
    <subcellularLocation>
        <location evidence="10">Cytoplasm</location>
    </subcellularLocation>
</comment>
<accession>A0A3N2DDQ9</accession>
<dbReference type="NCBIfam" id="TIGR00435">
    <property type="entry name" value="cysS"/>
    <property type="match status" value="1"/>
</dbReference>
<comment type="caution">
    <text evidence="12">The sequence shown here is derived from an EMBL/GenBank/DDBJ whole genome shotgun (WGS) entry which is preliminary data.</text>
</comment>
<dbReference type="PANTHER" id="PTHR10890:SF3">
    <property type="entry name" value="CYSTEINE--TRNA LIGASE, CYTOPLASMIC"/>
    <property type="match status" value="1"/>
</dbReference>
<evidence type="ECO:0000259" key="11">
    <source>
        <dbReference type="Pfam" id="PF01406"/>
    </source>
</evidence>
<feature type="binding site" evidence="10">
    <location>
        <position position="223"/>
    </location>
    <ligand>
        <name>Zn(2+)</name>
        <dbReference type="ChEBI" id="CHEBI:29105"/>
    </ligand>
</feature>
<feature type="short sequence motif" description="'HIGH' region" evidence="10">
    <location>
        <begin position="34"/>
        <end position="44"/>
    </location>
</feature>
<dbReference type="InterPro" id="IPR009080">
    <property type="entry name" value="tRNAsynth_Ia_anticodon-bd"/>
</dbReference>
<protein>
    <recommendedName>
        <fullName evidence="10">Cysteine--tRNA ligase</fullName>
        <ecNumber evidence="10">6.1.1.16</ecNumber>
    </recommendedName>
    <alternativeName>
        <fullName evidence="10">Cysteinyl-tRNA synthetase</fullName>
        <shortName evidence="10">CysRS</shortName>
    </alternativeName>
</protein>
<evidence type="ECO:0000256" key="3">
    <source>
        <dbReference type="ARBA" id="ARBA00022598"/>
    </source>
</evidence>
<dbReference type="AlphaFoldDB" id="A0A3N2DDQ9"/>
<evidence type="ECO:0000256" key="2">
    <source>
        <dbReference type="ARBA" id="ARBA00011245"/>
    </source>
</evidence>
<dbReference type="InterPro" id="IPR024909">
    <property type="entry name" value="Cys-tRNA/MSH_ligase"/>
</dbReference>
<proteinExistence type="inferred from homology"/>
<dbReference type="InterPro" id="IPR015803">
    <property type="entry name" value="Cys-tRNA-ligase"/>
</dbReference>
<feature type="binding site" evidence="10">
    <location>
        <position position="32"/>
    </location>
    <ligand>
        <name>Zn(2+)</name>
        <dbReference type="ChEBI" id="CHEBI:29105"/>
    </ligand>
</feature>
<evidence type="ECO:0000256" key="1">
    <source>
        <dbReference type="ARBA" id="ARBA00005594"/>
    </source>
</evidence>
<keyword evidence="5 10" id="KW-0547">Nucleotide-binding</keyword>
<dbReference type="GO" id="GO:0004817">
    <property type="term" value="F:cysteine-tRNA ligase activity"/>
    <property type="evidence" value="ECO:0007669"/>
    <property type="project" value="UniProtKB-UniRule"/>
</dbReference>
<dbReference type="GO" id="GO:0005829">
    <property type="term" value="C:cytosol"/>
    <property type="evidence" value="ECO:0007669"/>
    <property type="project" value="TreeGrafter"/>
</dbReference>
<dbReference type="Pfam" id="PF01406">
    <property type="entry name" value="tRNA-synt_1e"/>
    <property type="match status" value="1"/>
</dbReference>
<dbReference type="Proteomes" id="UP000275394">
    <property type="component" value="Unassembled WGS sequence"/>
</dbReference>
<evidence type="ECO:0000256" key="5">
    <source>
        <dbReference type="ARBA" id="ARBA00022741"/>
    </source>
</evidence>
<sequence>MKQPELVLFDTMKRELTPFYSIDGNTVGLYACGPTVYDYAHAGNLRTYLFVDVLKRVLELNGYEVKHVMNITDVGHLVSDGDSGEDKMEKGARQQKKSAWEIASFFEQHFFIDMDRLNISKPSITCRATEHIKEQIEFIQSLEEKGFIYQTSDGIYFDTEKLPDYGQLARLDKQGLRAGARIEMAEKRHQTDFALWKFSGDNDRQMEWQSPWGVGFPGWHIECSAMAEKYLGERFDIHVGGEDHIPVHHTNEIAQCQAKNGHIQANFWLHGYFLQLNREKISKSGVSLRLDSLIEQGYDPLAYRYLTLTSHYRSHLNFTWEALKGAQKALQRLRKKVSVLPDGGSIDSDYQAEFIAFINQDMNMPRALALVWKLFDSDLAPADKKSTLLFFDRIFALDINKAEAVSPPEQVQALVARRQRLKEQGQYAQADEARAQIHRLGYQLNDTGNGCSISPLPPTVDAE</sequence>
<keyword evidence="13" id="KW-1185">Reference proteome</keyword>
<comment type="similarity">
    <text evidence="1 10">Belongs to the class-I aminoacyl-tRNA synthetase family.</text>
</comment>
<gene>
    <name evidence="10" type="primary">cysS</name>
    <name evidence="12" type="ORF">EDC56_3588</name>
</gene>
<comment type="catalytic activity">
    <reaction evidence="10">
        <text>tRNA(Cys) + L-cysteine + ATP = L-cysteinyl-tRNA(Cys) + AMP + diphosphate</text>
        <dbReference type="Rhea" id="RHEA:17773"/>
        <dbReference type="Rhea" id="RHEA-COMP:9661"/>
        <dbReference type="Rhea" id="RHEA-COMP:9679"/>
        <dbReference type="ChEBI" id="CHEBI:30616"/>
        <dbReference type="ChEBI" id="CHEBI:33019"/>
        <dbReference type="ChEBI" id="CHEBI:35235"/>
        <dbReference type="ChEBI" id="CHEBI:78442"/>
        <dbReference type="ChEBI" id="CHEBI:78517"/>
        <dbReference type="ChEBI" id="CHEBI:456215"/>
        <dbReference type="EC" id="6.1.1.16"/>
    </reaction>
</comment>
<reference evidence="12 13" key="1">
    <citation type="submission" date="2018-11" db="EMBL/GenBank/DDBJ databases">
        <title>Genomic Encyclopedia of Type Strains, Phase IV (KMG-IV): sequencing the most valuable type-strain genomes for metagenomic binning, comparative biology and taxonomic classification.</title>
        <authorList>
            <person name="Goeker M."/>
        </authorList>
    </citation>
    <scope>NUCLEOTIDE SEQUENCE [LARGE SCALE GENOMIC DNA]</scope>
    <source>
        <strain evidence="12 13">DSM 100316</strain>
    </source>
</reference>
<evidence type="ECO:0000256" key="4">
    <source>
        <dbReference type="ARBA" id="ARBA00022723"/>
    </source>
</evidence>
<dbReference type="InterPro" id="IPR014729">
    <property type="entry name" value="Rossmann-like_a/b/a_fold"/>
</dbReference>
<evidence type="ECO:0000256" key="6">
    <source>
        <dbReference type="ARBA" id="ARBA00022833"/>
    </source>
</evidence>
<keyword evidence="7 10" id="KW-0067">ATP-binding</keyword>
<keyword evidence="4 10" id="KW-0479">Metal-binding</keyword>
<dbReference type="EMBL" id="RKHR01000008">
    <property type="protein sequence ID" value="ROR97919.1"/>
    <property type="molecule type" value="Genomic_DNA"/>
</dbReference>